<dbReference type="EMBL" id="WNDQ01000016">
    <property type="protein sequence ID" value="KAF1021933.1"/>
    <property type="molecule type" value="Genomic_DNA"/>
</dbReference>
<dbReference type="Proteomes" id="UP000461670">
    <property type="component" value="Unassembled WGS sequence"/>
</dbReference>
<name>A0A7V8JQX8_9BURK</name>
<sequence length="143" mass="15308">MILDEGKIIQGFVGAQNKNPAIPLLANGIQTATDQYVDDPGGFFVQVAIDVQDAGYKGYLPEGYTQYSPGINASVTYRGGPIESVHAATGTFHPPEYLRTQRLATLADAQRVLATIRRGSTVTLSLTPASEIVVPPDATQTFR</sequence>
<comment type="caution">
    <text evidence="1">The sequence shown here is derived from an EMBL/GenBank/DDBJ whole genome shotgun (WGS) entry which is preliminary data.</text>
</comment>
<accession>A0A7V8JQX8</accession>
<dbReference type="AlphaFoldDB" id="A0A7V8JQX8"/>
<evidence type="ECO:0000313" key="2">
    <source>
        <dbReference type="Proteomes" id="UP000461670"/>
    </source>
</evidence>
<protein>
    <submittedName>
        <fullName evidence="1">Uncharacterized protein</fullName>
    </submittedName>
</protein>
<organism evidence="1 2">
    <name type="scientific">Paracidovorax wautersii</name>
    <dbReference type="NCBI Taxonomy" id="1177982"/>
    <lineage>
        <taxon>Bacteria</taxon>
        <taxon>Pseudomonadati</taxon>
        <taxon>Pseudomonadota</taxon>
        <taxon>Betaproteobacteria</taxon>
        <taxon>Burkholderiales</taxon>
        <taxon>Comamonadaceae</taxon>
        <taxon>Paracidovorax</taxon>
    </lineage>
</organism>
<reference evidence="2" key="1">
    <citation type="journal article" date="2020" name="MBio">
        <title>Horizontal gene transfer to a defensive symbiont with a reduced genome amongst a multipartite beetle microbiome.</title>
        <authorList>
            <person name="Waterworth S.C."/>
            <person name="Florez L.V."/>
            <person name="Rees E.R."/>
            <person name="Hertweck C."/>
            <person name="Kaltenpoth M."/>
            <person name="Kwan J.C."/>
        </authorList>
    </citation>
    <scope>NUCLEOTIDE SEQUENCE [LARGE SCALE GENOMIC DNA]</scope>
</reference>
<proteinExistence type="predicted"/>
<gene>
    <name evidence="1" type="ORF">GAK30_01435</name>
</gene>
<evidence type="ECO:0000313" key="1">
    <source>
        <dbReference type="EMBL" id="KAF1021933.1"/>
    </source>
</evidence>